<proteinExistence type="predicted"/>
<evidence type="ECO:0000313" key="1">
    <source>
        <dbReference type="EMBL" id="QJR00908.1"/>
    </source>
</evidence>
<dbReference type="RefSeq" id="WP_169859946.1">
    <property type="nucleotide sequence ID" value="NZ_CP053021.1"/>
</dbReference>
<accession>A0A6M4G0Y8</accession>
<protein>
    <recommendedName>
        <fullName evidence="3">XRE family transcriptional regulator</fullName>
    </recommendedName>
</protein>
<dbReference type="AlphaFoldDB" id="A0A6M4G0Y8"/>
<evidence type="ECO:0000313" key="2">
    <source>
        <dbReference type="Proteomes" id="UP000502611"/>
    </source>
</evidence>
<dbReference type="Proteomes" id="UP000502611">
    <property type="component" value="Chromosome"/>
</dbReference>
<evidence type="ECO:0008006" key="3">
    <source>
        <dbReference type="Google" id="ProtNLM"/>
    </source>
</evidence>
<gene>
    <name evidence="1" type="ORF">HH800_01055</name>
</gene>
<organism evidence="1 2">
    <name type="scientific">Sphingobium yanoikuyae</name>
    <name type="common">Sphingomonas yanoikuyae</name>
    <dbReference type="NCBI Taxonomy" id="13690"/>
    <lineage>
        <taxon>Bacteria</taxon>
        <taxon>Pseudomonadati</taxon>
        <taxon>Pseudomonadota</taxon>
        <taxon>Alphaproteobacteria</taxon>
        <taxon>Sphingomonadales</taxon>
        <taxon>Sphingomonadaceae</taxon>
        <taxon>Sphingobium</taxon>
    </lineage>
</organism>
<reference evidence="1 2" key="1">
    <citation type="submission" date="2020-04" db="EMBL/GenBank/DDBJ databases">
        <title>The Whole Genome Analysis of High salt-tolerant Sphingobium yanoikuyae YC-XJ2 with Aryl organophosphorus flame retardants (aryl-OPFRs)-degrading capacity and characteristics of Related phosphotriesterase.</title>
        <authorList>
            <person name="Li X."/>
        </authorList>
    </citation>
    <scope>NUCLEOTIDE SEQUENCE [LARGE SCALE GENOMIC DNA]</scope>
    <source>
        <strain evidence="1 2">YC-XJ2</strain>
    </source>
</reference>
<dbReference type="EMBL" id="CP053021">
    <property type="protein sequence ID" value="QJR00908.1"/>
    <property type="molecule type" value="Genomic_DNA"/>
</dbReference>
<sequence length="67" mass="7394">MTDHDLLQHVEKFLSRTSMAPTRFGREVMGEASLVARMRAGRSLSLANANKLLSWIDAYDAASKEAA</sequence>
<name>A0A6M4G0Y8_SPHYA</name>